<dbReference type="EMBL" id="JAEDAK010000015">
    <property type="protein sequence ID" value="MBH9578779.1"/>
    <property type="molecule type" value="Genomic_DNA"/>
</dbReference>
<keyword evidence="2" id="KW-1185">Reference proteome</keyword>
<comment type="caution">
    <text evidence="1">The sequence shown here is derived from an EMBL/GenBank/DDBJ whole genome shotgun (WGS) entry which is preliminary data.</text>
</comment>
<dbReference type="AlphaFoldDB" id="A0A931NJ87"/>
<evidence type="ECO:0000313" key="2">
    <source>
        <dbReference type="Proteomes" id="UP000613266"/>
    </source>
</evidence>
<organism evidence="1 2">
    <name type="scientific">Inhella proteolytica</name>
    <dbReference type="NCBI Taxonomy" id="2795029"/>
    <lineage>
        <taxon>Bacteria</taxon>
        <taxon>Pseudomonadati</taxon>
        <taxon>Pseudomonadota</taxon>
        <taxon>Betaproteobacteria</taxon>
        <taxon>Burkholderiales</taxon>
        <taxon>Sphaerotilaceae</taxon>
        <taxon>Inhella</taxon>
    </lineage>
</organism>
<reference evidence="1" key="1">
    <citation type="submission" date="2020-12" db="EMBL/GenBank/DDBJ databases">
        <title>The genome sequence of Inhella sp. 1Y17.</title>
        <authorList>
            <person name="Liu Y."/>
        </authorList>
    </citation>
    <scope>NUCLEOTIDE SEQUENCE</scope>
    <source>
        <strain evidence="1">1Y17</strain>
    </source>
</reference>
<dbReference type="RefSeq" id="WP_198112551.1">
    <property type="nucleotide sequence ID" value="NZ_JAEDAK010000015.1"/>
</dbReference>
<proteinExistence type="predicted"/>
<evidence type="ECO:0000313" key="1">
    <source>
        <dbReference type="EMBL" id="MBH9578779.1"/>
    </source>
</evidence>
<protein>
    <submittedName>
        <fullName evidence="1">Pentapeptide repeat-containing protein</fullName>
    </submittedName>
</protein>
<accession>A0A931NJ87</accession>
<dbReference type="SUPFAM" id="SSF141571">
    <property type="entry name" value="Pentapeptide repeat-like"/>
    <property type="match status" value="1"/>
</dbReference>
<name>A0A931NJ87_9BURK</name>
<dbReference type="Proteomes" id="UP000613266">
    <property type="component" value="Unassembled WGS sequence"/>
</dbReference>
<dbReference type="InterPro" id="IPR001646">
    <property type="entry name" value="5peptide_repeat"/>
</dbReference>
<dbReference type="Pfam" id="PF13576">
    <property type="entry name" value="Pentapeptide_3"/>
    <property type="match status" value="1"/>
</dbReference>
<sequence>MPVVSESIVGTHAVRKALAVSDEFFRYCEFSAASLEGGEFDGVYVASSFANIEWYWGLFNIAVLVDCVFENCTFRGTSFSGCRFVNCEFKNCRFLRDNLNGSCTAPDTNVYGCKSVECEGFNELFANQAP</sequence>
<dbReference type="Gene3D" id="2.160.20.80">
    <property type="entry name" value="E3 ubiquitin-protein ligase SopA"/>
    <property type="match status" value="1"/>
</dbReference>
<gene>
    <name evidence="1" type="ORF">I7X39_17955</name>
</gene>